<dbReference type="PROSITE" id="PS51770">
    <property type="entry name" value="HOTDOG_ACOT"/>
    <property type="match status" value="1"/>
</dbReference>
<comment type="similarity">
    <text evidence="1">Belongs to the acyl coenzyme A hydrolase family.</text>
</comment>
<sequence length="128" mass="14384">MTNNSHSSGELTLKVQTMPTDVNLEGNIFGGWIMSQMDIACSIRANQECKCRIVTKAVKELLFEHPIKLGDLVHIYTQVHAIGKTSITIYCDVWTCSRHMPDSLQKVSEATMVMVAIDDQGKPKRIYK</sequence>
<proteinExistence type="inferred from homology"/>
<dbReference type="AlphaFoldDB" id="A0A937AJR0"/>
<feature type="domain" description="HotDog ACOT-type" evidence="4">
    <location>
        <begin position="7"/>
        <end position="120"/>
    </location>
</feature>
<dbReference type="GO" id="GO:0052816">
    <property type="term" value="F:long-chain fatty acyl-CoA hydrolase activity"/>
    <property type="evidence" value="ECO:0007669"/>
    <property type="project" value="TreeGrafter"/>
</dbReference>
<dbReference type="Gene3D" id="3.10.129.10">
    <property type="entry name" value="Hotdog Thioesterase"/>
    <property type="match status" value="1"/>
</dbReference>
<evidence type="ECO:0000256" key="3">
    <source>
        <dbReference type="PROSITE-ProRule" id="PRU01106"/>
    </source>
</evidence>
<reference evidence="5" key="1">
    <citation type="submission" date="2019-02" db="EMBL/GenBank/DDBJ databases">
        <title>A novel Candidatus Liberibacter species associated with the New Zealand native fuchsia psyllid, Ctenarytaina fuchsiae.</title>
        <authorList>
            <person name="Thompson S.M."/>
            <person name="Jorgensen N."/>
            <person name="David C."/>
            <person name="Bulman S.R."/>
            <person name="Smith G.R."/>
        </authorList>
    </citation>
    <scope>NUCLEOTIDE SEQUENCE</scope>
    <source>
        <strain evidence="5">Oxford</strain>
    </source>
</reference>
<dbReference type="InterPro" id="IPR029069">
    <property type="entry name" value="HotDog_dom_sf"/>
</dbReference>
<evidence type="ECO:0000313" key="6">
    <source>
        <dbReference type="Proteomes" id="UP000736856"/>
    </source>
</evidence>
<dbReference type="CDD" id="cd03442">
    <property type="entry name" value="BFIT_BACH"/>
    <property type="match status" value="1"/>
</dbReference>
<evidence type="ECO:0000259" key="4">
    <source>
        <dbReference type="PROSITE" id="PS51770"/>
    </source>
</evidence>
<gene>
    <name evidence="5" type="ORF">EU981_04630</name>
</gene>
<evidence type="ECO:0000256" key="2">
    <source>
        <dbReference type="ARBA" id="ARBA00022801"/>
    </source>
</evidence>
<dbReference type="InterPro" id="IPR040170">
    <property type="entry name" value="Cytosol_ACT"/>
</dbReference>
<accession>A0A937AJR0</accession>
<dbReference type="InterPro" id="IPR006683">
    <property type="entry name" value="Thioestr_dom"/>
</dbReference>
<dbReference type="InterPro" id="IPR033120">
    <property type="entry name" value="HOTDOG_ACOT"/>
</dbReference>
<dbReference type="Proteomes" id="UP000736856">
    <property type="component" value="Unassembled WGS sequence"/>
</dbReference>
<dbReference type="PANTHER" id="PTHR11049:SF5">
    <property type="entry name" value="ACYL-COA THIOESTER HYDROLASE YCIA"/>
    <property type="match status" value="1"/>
</dbReference>
<dbReference type="Pfam" id="PF03061">
    <property type="entry name" value="4HBT"/>
    <property type="match status" value="1"/>
</dbReference>
<comment type="caution">
    <text evidence="5">The sequence shown here is derived from an EMBL/GenBank/DDBJ whole genome shotgun (WGS) entry which is preliminary data.</text>
</comment>
<evidence type="ECO:0000313" key="5">
    <source>
        <dbReference type="EMBL" id="MBL0849339.1"/>
    </source>
</evidence>
<dbReference type="PANTHER" id="PTHR11049">
    <property type="entry name" value="ACYL COENZYME A THIOESTER HYDROLASE"/>
    <property type="match status" value="1"/>
</dbReference>
<dbReference type="GO" id="GO:0006637">
    <property type="term" value="P:acyl-CoA metabolic process"/>
    <property type="evidence" value="ECO:0007669"/>
    <property type="project" value="TreeGrafter"/>
</dbReference>
<dbReference type="EMBL" id="SEOL01000011">
    <property type="protein sequence ID" value="MBL0849339.1"/>
    <property type="molecule type" value="Genomic_DNA"/>
</dbReference>
<protein>
    <submittedName>
        <fullName evidence="5">Acyl-CoA thioesterase</fullName>
    </submittedName>
</protein>
<organism evidence="5 6">
    <name type="scientific">Candidatus Liberibacter ctenarytainae</name>
    <dbReference type="NCBI Taxonomy" id="2020335"/>
    <lineage>
        <taxon>Bacteria</taxon>
        <taxon>Pseudomonadati</taxon>
        <taxon>Pseudomonadota</taxon>
        <taxon>Alphaproteobacteria</taxon>
        <taxon>Hyphomicrobiales</taxon>
        <taxon>Rhizobiaceae</taxon>
        <taxon>Liberibacter</taxon>
    </lineage>
</organism>
<dbReference type="SUPFAM" id="SSF54637">
    <property type="entry name" value="Thioesterase/thiol ester dehydrase-isomerase"/>
    <property type="match status" value="1"/>
</dbReference>
<evidence type="ECO:0000256" key="1">
    <source>
        <dbReference type="ARBA" id="ARBA00010458"/>
    </source>
</evidence>
<dbReference type="GO" id="GO:0005829">
    <property type="term" value="C:cytosol"/>
    <property type="evidence" value="ECO:0007669"/>
    <property type="project" value="TreeGrafter"/>
</dbReference>
<dbReference type="GO" id="GO:0009062">
    <property type="term" value="P:fatty acid catabolic process"/>
    <property type="evidence" value="ECO:0007669"/>
    <property type="project" value="TreeGrafter"/>
</dbReference>
<name>A0A937AJR0_9HYPH</name>
<keyword evidence="2 3" id="KW-0378">Hydrolase</keyword>